<dbReference type="OrthoDB" id="6718656at2759"/>
<organism evidence="2 3">
    <name type="scientific">Protopolystoma xenopodis</name>
    <dbReference type="NCBI Taxonomy" id="117903"/>
    <lineage>
        <taxon>Eukaryota</taxon>
        <taxon>Metazoa</taxon>
        <taxon>Spiralia</taxon>
        <taxon>Lophotrochozoa</taxon>
        <taxon>Platyhelminthes</taxon>
        <taxon>Monogenea</taxon>
        <taxon>Polyopisthocotylea</taxon>
        <taxon>Polystomatidea</taxon>
        <taxon>Polystomatidae</taxon>
        <taxon>Protopolystoma</taxon>
    </lineage>
</organism>
<dbReference type="SUPFAM" id="SSF56112">
    <property type="entry name" value="Protein kinase-like (PK-like)"/>
    <property type="match status" value="1"/>
</dbReference>
<dbReference type="GO" id="GO:0005524">
    <property type="term" value="F:ATP binding"/>
    <property type="evidence" value="ECO:0007669"/>
    <property type="project" value="InterPro"/>
</dbReference>
<dbReference type="InterPro" id="IPR011009">
    <property type="entry name" value="Kinase-like_dom_sf"/>
</dbReference>
<dbReference type="Gene3D" id="3.30.200.20">
    <property type="entry name" value="Phosphorylase Kinase, domain 1"/>
    <property type="match status" value="1"/>
</dbReference>
<keyword evidence="3" id="KW-1185">Reference proteome</keyword>
<dbReference type="InterPro" id="IPR001245">
    <property type="entry name" value="Ser-Thr/Tyr_kinase_cat_dom"/>
</dbReference>
<evidence type="ECO:0000313" key="3">
    <source>
        <dbReference type="Proteomes" id="UP000784294"/>
    </source>
</evidence>
<accession>A0A448XIN5</accession>
<sequence>ETPLEIARPRAASLLGPLAQHLGQDLTRRRAYRDSSWLGAKTRARDSTLYRLEREAWDPRDVELTGALANGHGSEVLQGTFRRTPVVVKMLKLRNSTIRQARDFKEEFTRLRIFNHPNILPVLGLFTDTPRLCLVSDFMPYGSLFDVLHNQQLTHQRQTKLALSAGE</sequence>
<dbReference type="GO" id="GO:0007160">
    <property type="term" value="P:cell-matrix adhesion"/>
    <property type="evidence" value="ECO:0007669"/>
    <property type="project" value="TreeGrafter"/>
</dbReference>
<dbReference type="InterPro" id="IPR000719">
    <property type="entry name" value="Prot_kinase_dom"/>
</dbReference>
<protein>
    <recommendedName>
        <fullName evidence="1">Protein kinase domain-containing protein</fullName>
    </recommendedName>
</protein>
<dbReference type="PANTHER" id="PTHR44329:SF57">
    <property type="entry name" value="INTEGRIN-LINKED PROTEIN KINASE"/>
    <property type="match status" value="1"/>
</dbReference>
<comment type="caution">
    <text evidence="2">The sequence shown here is derived from an EMBL/GenBank/DDBJ whole genome shotgun (WGS) entry which is preliminary data.</text>
</comment>
<reference evidence="2" key="1">
    <citation type="submission" date="2018-11" db="EMBL/GenBank/DDBJ databases">
        <authorList>
            <consortium name="Pathogen Informatics"/>
        </authorList>
    </citation>
    <scope>NUCLEOTIDE SEQUENCE</scope>
</reference>
<dbReference type="GO" id="GO:0004674">
    <property type="term" value="F:protein serine/threonine kinase activity"/>
    <property type="evidence" value="ECO:0007669"/>
    <property type="project" value="TreeGrafter"/>
</dbReference>
<feature type="domain" description="Protein kinase" evidence="1">
    <location>
        <begin position="62"/>
        <end position="167"/>
    </location>
</feature>
<feature type="non-terminal residue" evidence="2">
    <location>
        <position position="1"/>
    </location>
</feature>
<dbReference type="InterPro" id="IPR051681">
    <property type="entry name" value="Ser/Thr_Kinases-Pseudokinases"/>
</dbReference>
<dbReference type="AlphaFoldDB" id="A0A448XIN5"/>
<evidence type="ECO:0000313" key="2">
    <source>
        <dbReference type="EMBL" id="VEL37594.1"/>
    </source>
</evidence>
<dbReference type="PROSITE" id="PS50011">
    <property type="entry name" value="PROTEIN_KINASE_DOM"/>
    <property type="match status" value="1"/>
</dbReference>
<dbReference type="GO" id="GO:0001725">
    <property type="term" value="C:stress fiber"/>
    <property type="evidence" value="ECO:0007669"/>
    <property type="project" value="TreeGrafter"/>
</dbReference>
<dbReference type="GO" id="GO:0034446">
    <property type="term" value="P:substrate adhesion-dependent cell spreading"/>
    <property type="evidence" value="ECO:0007669"/>
    <property type="project" value="TreeGrafter"/>
</dbReference>
<dbReference type="PANTHER" id="PTHR44329">
    <property type="entry name" value="SERINE/THREONINE-PROTEIN KINASE TNNI3K-RELATED"/>
    <property type="match status" value="1"/>
</dbReference>
<proteinExistence type="predicted"/>
<evidence type="ECO:0000259" key="1">
    <source>
        <dbReference type="PROSITE" id="PS50011"/>
    </source>
</evidence>
<dbReference type="GO" id="GO:0007229">
    <property type="term" value="P:integrin-mediated signaling pathway"/>
    <property type="evidence" value="ECO:0007669"/>
    <property type="project" value="TreeGrafter"/>
</dbReference>
<dbReference type="EMBL" id="CAAALY010255450">
    <property type="protein sequence ID" value="VEL37594.1"/>
    <property type="molecule type" value="Genomic_DNA"/>
</dbReference>
<dbReference type="GO" id="GO:0005925">
    <property type="term" value="C:focal adhesion"/>
    <property type="evidence" value="ECO:0007669"/>
    <property type="project" value="TreeGrafter"/>
</dbReference>
<dbReference type="Pfam" id="PF07714">
    <property type="entry name" value="PK_Tyr_Ser-Thr"/>
    <property type="match status" value="1"/>
</dbReference>
<gene>
    <name evidence="2" type="ORF">PXEA_LOCUS31034</name>
</gene>
<name>A0A448XIN5_9PLAT</name>
<dbReference type="Proteomes" id="UP000784294">
    <property type="component" value="Unassembled WGS sequence"/>
</dbReference>